<keyword evidence="7" id="KW-0472">Membrane</keyword>
<dbReference type="FunCoup" id="T1HCN5">
    <property type="interactions" value="114"/>
</dbReference>
<keyword evidence="2" id="KW-1003">Cell membrane</keyword>
<dbReference type="Proteomes" id="UP000015103">
    <property type="component" value="Unassembled WGS sequence"/>
</dbReference>
<keyword evidence="3" id="KW-0716">Sensory transduction</keyword>
<dbReference type="InParanoid" id="T1HCN5"/>
<dbReference type="GO" id="GO:0007165">
    <property type="term" value="P:signal transduction"/>
    <property type="evidence" value="ECO:0007669"/>
    <property type="project" value="UniProtKB-KW"/>
</dbReference>
<evidence type="ECO:0000256" key="5">
    <source>
        <dbReference type="ARBA" id="ARBA00022725"/>
    </source>
</evidence>
<dbReference type="HOGENOM" id="CLU_047177_1_0_1"/>
<organism evidence="10 11">
    <name type="scientific">Rhodnius prolixus</name>
    <name type="common">Triatomid bug</name>
    <dbReference type="NCBI Taxonomy" id="13249"/>
    <lineage>
        <taxon>Eukaryota</taxon>
        <taxon>Metazoa</taxon>
        <taxon>Ecdysozoa</taxon>
        <taxon>Arthropoda</taxon>
        <taxon>Hexapoda</taxon>
        <taxon>Insecta</taxon>
        <taxon>Pterygota</taxon>
        <taxon>Neoptera</taxon>
        <taxon>Paraneoptera</taxon>
        <taxon>Hemiptera</taxon>
        <taxon>Heteroptera</taxon>
        <taxon>Panheteroptera</taxon>
        <taxon>Cimicomorpha</taxon>
        <taxon>Reduviidae</taxon>
        <taxon>Triatominae</taxon>
        <taxon>Rhodnius</taxon>
    </lineage>
</organism>
<name>T1HCN5_RHOPR</name>
<comment type="subcellular location">
    <subcellularLocation>
        <location evidence="1">Cell membrane</location>
        <topology evidence="1">Multi-pass membrane protein</topology>
    </subcellularLocation>
</comment>
<reference evidence="10" key="1">
    <citation type="submission" date="2015-05" db="UniProtKB">
        <authorList>
            <consortium name="EnsemblMetazoa"/>
        </authorList>
    </citation>
    <scope>IDENTIFICATION</scope>
</reference>
<evidence type="ECO:0000256" key="3">
    <source>
        <dbReference type="ARBA" id="ARBA00022606"/>
    </source>
</evidence>
<keyword evidence="9" id="KW-0807">Transducer</keyword>
<accession>T1HCN5</accession>
<evidence type="ECO:0000256" key="7">
    <source>
        <dbReference type="ARBA" id="ARBA00023136"/>
    </source>
</evidence>
<dbReference type="AlphaFoldDB" id="T1HCN5"/>
<dbReference type="EnsemblMetazoa" id="RPRC001799-RA">
    <property type="protein sequence ID" value="RPRC001799-PA"/>
    <property type="gene ID" value="RPRC001799"/>
</dbReference>
<evidence type="ECO:0000256" key="1">
    <source>
        <dbReference type="ARBA" id="ARBA00004651"/>
    </source>
</evidence>
<keyword evidence="4" id="KW-0812">Transmembrane</keyword>
<evidence type="ECO:0000256" key="2">
    <source>
        <dbReference type="ARBA" id="ARBA00022475"/>
    </source>
</evidence>
<evidence type="ECO:0000256" key="6">
    <source>
        <dbReference type="ARBA" id="ARBA00022989"/>
    </source>
</evidence>
<dbReference type="PANTHER" id="PTHR21137:SF35">
    <property type="entry name" value="ODORANT RECEPTOR 19A-RELATED"/>
    <property type="match status" value="1"/>
</dbReference>
<evidence type="ECO:0000256" key="8">
    <source>
        <dbReference type="ARBA" id="ARBA00023170"/>
    </source>
</evidence>
<dbReference type="EMBL" id="ACPB03002065">
    <property type="status" value="NOT_ANNOTATED_CDS"/>
    <property type="molecule type" value="Genomic_DNA"/>
</dbReference>
<evidence type="ECO:0000256" key="4">
    <source>
        <dbReference type="ARBA" id="ARBA00022692"/>
    </source>
</evidence>
<protein>
    <submittedName>
        <fullName evidence="10">Uncharacterized protein</fullName>
    </submittedName>
</protein>
<dbReference type="GO" id="GO:0005549">
    <property type="term" value="F:odorant binding"/>
    <property type="evidence" value="ECO:0007669"/>
    <property type="project" value="InterPro"/>
</dbReference>
<keyword evidence="11" id="KW-1185">Reference proteome</keyword>
<dbReference type="GO" id="GO:0004984">
    <property type="term" value="F:olfactory receptor activity"/>
    <property type="evidence" value="ECO:0007669"/>
    <property type="project" value="InterPro"/>
</dbReference>
<dbReference type="VEuPathDB" id="VectorBase:RPRC001799"/>
<proteinExistence type="predicted"/>
<evidence type="ECO:0000313" key="11">
    <source>
        <dbReference type="Proteomes" id="UP000015103"/>
    </source>
</evidence>
<keyword evidence="8" id="KW-0675">Receptor</keyword>
<dbReference type="InterPro" id="IPR004117">
    <property type="entry name" value="7tm6_olfct_rcpt"/>
</dbReference>
<keyword evidence="5" id="KW-0552">Olfaction</keyword>
<evidence type="ECO:0000313" key="10">
    <source>
        <dbReference type="EnsemblMetazoa" id="RPRC001799-PA"/>
    </source>
</evidence>
<evidence type="ECO:0000256" key="9">
    <source>
        <dbReference type="ARBA" id="ARBA00023224"/>
    </source>
</evidence>
<dbReference type="PANTHER" id="PTHR21137">
    <property type="entry name" value="ODORANT RECEPTOR"/>
    <property type="match status" value="1"/>
</dbReference>
<keyword evidence="6" id="KW-1133">Transmembrane helix</keyword>
<dbReference type="Pfam" id="PF02949">
    <property type="entry name" value="7tm_6"/>
    <property type="match status" value="1"/>
</dbReference>
<sequence length="365" mass="42135">KARGVNDDLRNCKFFWDNYGQFQGEADWSIGARSGLQKGNPVAVRGRILDRGLHDYEDTIDEHSFAVIEDLKQKKDRRKNVLTRSVCILIAIANIAMAVVRPVINYLSGKYENPKNDDGINRWLPIPHWYPFDCKPWPARLFASTMSYYVMFSTSLIVLTNTLIFLIVAEEIICELKVVAVLLTNISARADMLMKRTKFHRDEKKGKIQFQYLRLCLTHCIKHHEAISEVFNLFDYMYTFILMFTFLTSTFVICLCAILLAEGDLEPSSKFTFIFLLLNEVLHIYIFSWYGQKLQDLSEGLRDTLYFTLCYDDMMAIKHHLLMLQARCLKPLKLSLGGFAHASMDTFGTVLNSSYSYFNVIQAAK</sequence>
<dbReference type="GO" id="GO:0005886">
    <property type="term" value="C:plasma membrane"/>
    <property type="evidence" value="ECO:0007669"/>
    <property type="project" value="UniProtKB-SubCell"/>
</dbReference>
<dbReference type="OMA" id="SAYMYFG"/>